<dbReference type="FunCoup" id="D6Z3Q9">
    <property type="interactions" value="189"/>
</dbReference>
<dbReference type="HOGENOM" id="CLU_107907_0_5_7"/>
<dbReference type="EMBL" id="CP001940">
    <property type="protein sequence ID" value="ADH86184.1"/>
    <property type="molecule type" value="Genomic_DNA"/>
</dbReference>
<dbReference type="GO" id="GO:0003700">
    <property type="term" value="F:DNA-binding transcription factor activity"/>
    <property type="evidence" value="ECO:0007669"/>
    <property type="project" value="UniProtKB-UniRule"/>
</dbReference>
<dbReference type="Proteomes" id="UP000001508">
    <property type="component" value="Chromosome"/>
</dbReference>
<evidence type="ECO:0000256" key="5">
    <source>
        <dbReference type="ARBA" id="ARBA00023125"/>
    </source>
</evidence>
<evidence type="ECO:0000256" key="4">
    <source>
        <dbReference type="ARBA" id="ARBA00023015"/>
    </source>
</evidence>
<proteinExistence type="inferred from homology"/>
<dbReference type="Gene3D" id="3.40.1550.20">
    <property type="entry name" value="Transcriptional regulator MraZ domain"/>
    <property type="match status" value="1"/>
</dbReference>
<dbReference type="SUPFAM" id="SSF89447">
    <property type="entry name" value="AbrB/MazE/MraZ-like"/>
    <property type="match status" value="1"/>
</dbReference>
<evidence type="ECO:0000313" key="9">
    <source>
        <dbReference type="EMBL" id="ADH86184.1"/>
    </source>
</evidence>
<keyword evidence="3" id="KW-0677">Repeat</keyword>
<dbReference type="InParanoid" id="D6Z3Q9"/>
<dbReference type="GO" id="GO:0009295">
    <property type="term" value="C:nucleoid"/>
    <property type="evidence" value="ECO:0007669"/>
    <property type="project" value="UniProtKB-SubCell"/>
</dbReference>
<dbReference type="PROSITE" id="PS51740">
    <property type="entry name" value="SPOVT_ABRB"/>
    <property type="match status" value="2"/>
</dbReference>
<name>D6Z3Q9_DESAT</name>
<dbReference type="GO" id="GO:0000976">
    <property type="term" value="F:transcription cis-regulatory region binding"/>
    <property type="evidence" value="ECO:0007669"/>
    <property type="project" value="TreeGrafter"/>
</dbReference>
<dbReference type="InterPro" id="IPR003444">
    <property type="entry name" value="MraZ"/>
</dbReference>
<dbReference type="PANTHER" id="PTHR34701:SF1">
    <property type="entry name" value="TRANSCRIPTIONAL REGULATOR MRAZ"/>
    <property type="match status" value="1"/>
</dbReference>
<dbReference type="InterPro" id="IPR020603">
    <property type="entry name" value="MraZ_dom"/>
</dbReference>
<dbReference type="GO" id="GO:0005737">
    <property type="term" value="C:cytoplasm"/>
    <property type="evidence" value="ECO:0007669"/>
    <property type="project" value="UniProtKB-UniRule"/>
</dbReference>
<dbReference type="InterPro" id="IPR037914">
    <property type="entry name" value="SpoVT-AbrB_sf"/>
</dbReference>
<keyword evidence="6 7" id="KW-0804">Transcription</keyword>
<evidence type="ECO:0000256" key="3">
    <source>
        <dbReference type="ARBA" id="ARBA00022737"/>
    </source>
</evidence>
<dbReference type="PANTHER" id="PTHR34701">
    <property type="entry name" value="TRANSCRIPTIONAL REGULATOR MRAZ"/>
    <property type="match status" value="1"/>
</dbReference>
<dbReference type="NCBIfam" id="TIGR00242">
    <property type="entry name" value="division/cell wall cluster transcriptional repressor MraZ"/>
    <property type="match status" value="1"/>
</dbReference>
<dbReference type="HAMAP" id="MF_01008">
    <property type="entry name" value="MraZ"/>
    <property type="match status" value="1"/>
</dbReference>
<keyword evidence="4 7" id="KW-0805">Transcription regulation</keyword>
<evidence type="ECO:0000256" key="1">
    <source>
        <dbReference type="ARBA" id="ARBA00013860"/>
    </source>
</evidence>
<dbReference type="KEGG" id="dak:DaAHT2_1489"/>
<dbReference type="AlphaFoldDB" id="D6Z3Q9"/>
<dbReference type="CDD" id="cd16321">
    <property type="entry name" value="MraZ_C"/>
    <property type="match status" value="1"/>
</dbReference>
<feature type="domain" description="SpoVT-AbrB" evidence="8">
    <location>
        <begin position="17"/>
        <end position="62"/>
    </location>
</feature>
<dbReference type="GO" id="GO:2000143">
    <property type="term" value="P:negative regulation of DNA-templated transcription initiation"/>
    <property type="evidence" value="ECO:0007669"/>
    <property type="project" value="TreeGrafter"/>
</dbReference>
<dbReference type="InterPro" id="IPR007159">
    <property type="entry name" value="SpoVT-AbrB_dom"/>
</dbReference>
<evidence type="ECO:0000256" key="2">
    <source>
        <dbReference type="ARBA" id="ARBA00022490"/>
    </source>
</evidence>
<dbReference type="eggNOG" id="COG2001">
    <property type="taxonomic scope" value="Bacteria"/>
</dbReference>
<dbReference type="InterPro" id="IPR038619">
    <property type="entry name" value="MraZ_sf"/>
</dbReference>
<evidence type="ECO:0000256" key="6">
    <source>
        <dbReference type="ARBA" id="ARBA00023163"/>
    </source>
</evidence>
<dbReference type="STRING" id="589865.DaAHT2_1489"/>
<accession>D6Z3Q9</accession>
<organism evidence="9 10">
    <name type="scientific">Desulfurivibrio alkaliphilus (strain DSM 19089 / UNIQEM U267 / AHT2)</name>
    <dbReference type="NCBI Taxonomy" id="589865"/>
    <lineage>
        <taxon>Bacteria</taxon>
        <taxon>Pseudomonadati</taxon>
        <taxon>Thermodesulfobacteriota</taxon>
        <taxon>Desulfobulbia</taxon>
        <taxon>Desulfobulbales</taxon>
        <taxon>Desulfobulbaceae</taxon>
        <taxon>Desulfurivibrio</taxon>
    </lineage>
</organism>
<evidence type="ECO:0000313" key="10">
    <source>
        <dbReference type="Proteomes" id="UP000001508"/>
    </source>
</evidence>
<evidence type="ECO:0000256" key="7">
    <source>
        <dbReference type="HAMAP-Rule" id="MF_01008"/>
    </source>
</evidence>
<protein>
    <recommendedName>
        <fullName evidence="1 7">Transcriptional regulator MraZ</fullName>
    </recommendedName>
</protein>
<dbReference type="CDD" id="cd16320">
    <property type="entry name" value="MraZ_N"/>
    <property type="match status" value="1"/>
</dbReference>
<dbReference type="InterPro" id="IPR035644">
    <property type="entry name" value="MraZ_C"/>
</dbReference>
<dbReference type="InterPro" id="IPR035642">
    <property type="entry name" value="MraZ_N"/>
</dbReference>
<reference evidence="10" key="1">
    <citation type="submission" date="2010-02" db="EMBL/GenBank/DDBJ databases">
        <title>Complete sequence of Desulfurivibrio alkaliphilus AHT2.</title>
        <authorList>
            <consortium name="US DOE Joint Genome Institute"/>
            <person name="Pitluck S."/>
            <person name="Chertkov O."/>
            <person name="Detter J.C."/>
            <person name="Han C."/>
            <person name="Tapia R."/>
            <person name="Larimer F."/>
            <person name="Land M."/>
            <person name="Hauser L."/>
            <person name="Kyrpides N."/>
            <person name="Mikhailova N."/>
            <person name="Sorokin D.Y."/>
            <person name="Muyzer G."/>
            <person name="Woyke T."/>
        </authorList>
    </citation>
    <scope>NUCLEOTIDE SEQUENCE [LARGE SCALE GENOMIC DNA]</scope>
    <source>
        <strain evidence="10">DSM 19089 / UNIQEM U267 / AHT2</strain>
    </source>
</reference>
<dbReference type="Pfam" id="PF02381">
    <property type="entry name" value="MraZ"/>
    <property type="match status" value="2"/>
</dbReference>
<feature type="domain" description="SpoVT-AbrB" evidence="8">
    <location>
        <begin position="91"/>
        <end position="134"/>
    </location>
</feature>
<gene>
    <name evidence="7" type="primary">mraZ</name>
    <name evidence="9" type="ordered locus">DaAHT2_1489</name>
</gene>
<keyword evidence="2 7" id="KW-0963">Cytoplasm</keyword>
<comment type="subunit">
    <text evidence="7">Forms oligomers.</text>
</comment>
<comment type="subcellular location">
    <subcellularLocation>
        <location evidence="7">Cytoplasm</location>
        <location evidence="7">Nucleoid</location>
    </subcellularLocation>
</comment>
<keyword evidence="5 7" id="KW-0238">DNA-binding</keyword>
<sequence>MIGEGRTRQPVYHFRGRSDHILDGKGRLSIATRFRDVLRKQYDERLMVMPWKTCLKAYPLPTWEELEVSLMAQGKKHPQQLKMMRYMIGGVVECALDRQGRILLPPNLREECGLQKDVVVNGMISYFEIWDKETWEQVSRPTSEQFAEFEQSLLELGLF</sequence>
<keyword evidence="10" id="KW-1185">Reference proteome</keyword>
<evidence type="ECO:0000259" key="8">
    <source>
        <dbReference type="PROSITE" id="PS51740"/>
    </source>
</evidence>
<comment type="similarity">
    <text evidence="7">Belongs to the MraZ family.</text>
</comment>